<proteinExistence type="predicted"/>
<accession>M2N4K0</accession>
<dbReference type="RefSeq" id="XP_007679704.1">
    <property type="nucleotide sequence ID" value="XM_007681514.1"/>
</dbReference>
<sequence length="411" mass="46114">MWVFTAGFKVSEWARVASSTAFLPFRPFTRTDQSCNFRALESCPAHKNLNSVETMTGKAKTSAMVASKTIKELPPSGQSKTMAQAHQHLITQDLATLDQLYQRLRLEVMAGSPDAGKLGRLIGRMENEISELVGNQSYRGPTCRHERDSTADESLPATTRALRLPKVLEIVLATVEDTPTKKRAAPRILTLLKLRGVCKQWQEVIMRAPRLRRILHVGTGSETAVLEVDKEWMQQGESEPDGATIISERVNGRPVVIAPNPLFQLPSHQSYIPDRINTRSWVYEWWCDEYPRPLDPKYDNANSEVQHTWLLTLPASLTTLRDIPGIYRAMHITTPPIEAVTLYSLYTESRQLGNVDPEQMGVTVTNPDGVTIGDVVSVMMAFLCPKHWRYASHVVFTTYSSMVEGGCDSCW</sequence>
<dbReference type="GeneID" id="19107972"/>
<dbReference type="KEGG" id="bcom:BAUCODRAFT_125487"/>
<dbReference type="Proteomes" id="UP000011761">
    <property type="component" value="Unassembled WGS sequence"/>
</dbReference>
<reference evidence="1 2" key="1">
    <citation type="journal article" date="2012" name="PLoS Pathog.">
        <title>Diverse lifestyles and strategies of plant pathogenesis encoded in the genomes of eighteen Dothideomycetes fungi.</title>
        <authorList>
            <person name="Ohm R.A."/>
            <person name="Feau N."/>
            <person name="Henrissat B."/>
            <person name="Schoch C.L."/>
            <person name="Horwitz B.A."/>
            <person name="Barry K.W."/>
            <person name="Condon B.J."/>
            <person name="Copeland A.C."/>
            <person name="Dhillon B."/>
            <person name="Glaser F."/>
            <person name="Hesse C.N."/>
            <person name="Kosti I."/>
            <person name="LaButti K."/>
            <person name="Lindquist E.A."/>
            <person name="Lucas S."/>
            <person name="Salamov A.A."/>
            <person name="Bradshaw R.E."/>
            <person name="Ciuffetti L."/>
            <person name="Hamelin R.C."/>
            <person name="Kema G.H.J."/>
            <person name="Lawrence C."/>
            <person name="Scott J.A."/>
            <person name="Spatafora J.W."/>
            <person name="Turgeon B.G."/>
            <person name="de Wit P.J.G.M."/>
            <person name="Zhong S."/>
            <person name="Goodwin S.B."/>
            <person name="Grigoriev I.V."/>
        </authorList>
    </citation>
    <scope>NUCLEOTIDE SEQUENCE [LARGE SCALE GENOMIC DNA]</scope>
    <source>
        <strain evidence="1 2">UAMH 10762</strain>
    </source>
</reference>
<protein>
    <submittedName>
        <fullName evidence="1">Uncharacterized protein</fullName>
    </submittedName>
</protein>
<evidence type="ECO:0000313" key="2">
    <source>
        <dbReference type="Proteomes" id="UP000011761"/>
    </source>
</evidence>
<dbReference type="AlphaFoldDB" id="M2N4K0"/>
<dbReference type="HOGENOM" id="CLU_669004_0_0_1"/>
<evidence type="ECO:0000313" key="1">
    <source>
        <dbReference type="EMBL" id="EMC93650.1"/>
    </source>
</evidence>
<keyword evidence="2" id="KW-1185">Reference proteome</keyword>
<name>M2N4K0_BAUPA</name>
<gene>
    <name evidence="1" type="ORF">BAUCODRAFT_125487</name>
</gene>
<organism evidence="1 2">
    <name type="scientific">Baudoinia panamericana (strain UAMH 10762)</name>
    <name type="common">Angels' share fungus</name>
    <name type="synonym">Baudoinia compniacensis (strain UAMH 10762)</name>
    <dbReference type="NCBI Taxonomy" id="717646"/>
    <lineage>
        <taxon>Eukaryota</taxon>
        <taxon>Fungi</taxon>
        <taxon>Dikarya</taxon>
        <taxon>Ascomycota</taxon>
        <taxon>Pezizomycotina</taxon>
        <taxon>Dothideomycetes</taxon>
        <taxon>Dothideomycetidae</taxon>
        <taxon>Mycosphaerellales</taxon>
        <taxon>Teratosphaeriaceae</taxon>
        <taxon>Baudoinia</taxon>
    </lineage>
</organism>
<dbReference type="EMBL" id="KB445560">
    <property type="protein sequence ID" value="EMC93650.1"/>
    <property type="molecule type" value="Genomic_DNA"/>
</dbReference>